<dbReference type="InterPro" id="IPR002293">
    <property type="entry name" value="AA/rel_permease1"/>
</dbReference>
<organism evidence="7 8">
    <name type="scientific">Monascus purpureus</name>
    <name type="common">Red mold</name>
    <name type="synonym">Monascus anka</name>
    <dbReference type="NCBI Taxonomy" id="5098"/>
    <lineage>
        <taxon>Eukaryota</taxon>
        <taxon>Fungi</taxon>
        <taxon>Dikarya</taxon>
        <taxon>Ascomycota</taxon>
        <taxon>Pezizomycotina</taxon>
        <taxon>Eurotiomycetes</taxon>
        <taxon>Eurotiomycetidae</taxon>
        <taxon>Eurotiales</taxon>
        <taxon>Aspergillaceae</taxon>
        <taxon>Monascus</taxon>
    </lineage>
</organism>
<evidence type="ECO:0000256" key="3">
    <source>
        <dbReference type="ARBA" id="ARBA00022692"/>
    </source>
</evidence>
<evidence type="ECO:0000256" key="6">
    <source>
        <dbReference type="SAM" id="Phobius"/>
    </source>
</evidence>
<feature type="transmembrane region" description="Helical" evidence="6">
    <location>
        <begin position="177"/>
        <end position="201"/>
    </location>
</feature>
<dbReference type="PANTHER" id="PTHR45649:SF9">
    <property type="entry name" value="AMINO-ACID PERMEASE 2"/>
    <property type="match status" value="1"/>
</dbReference>
<evidence type="ECO:0000256" key="1">
    <source>
        <dbReference type="ARBA" id="ARBA00004141"/>
    </source>
</evidence>
<keyword evidence="8" id="KW-1185">Reference proteome</keyword>
<dbReference type="PIRSF" id="PIRSF006060">
    <property type="entry name" value="AA_transporter"/>
    <property type="match status" value="1"/>
</dbReference>
<dbReference type="AlphaFoldDB" id="A0A507QZH1"/>
<comment type="subcellular location">
    <subcellularLocation>
        <location evidence="1">Membrane</location>
        <topology evidence="1">Multi-pass membrane protein</topology>
    </subcellularLocation>
</comment>
<keyword evidence="5 6" id="KW-0472">Membrane</keyword>
<sequence length="569" mass="62460">MAADPEKTSAVEAALHPGANATGSTDNRIVRLEELAAADRALAEQYGYQPVFKREFGYLSTFSFAFSISGMFATISTTFSYPLAAGGSASVIWCWLISGFGCMCIAASVAELVSAYPTSGGLYFTISRLAPRRWVPSISWVTGWINLLGQVAGVASSEYGSAQMLLAAVSMGRNFNWTPSTGLTVGVMAALTALAGILNSLPTGWMEKMTRTYVIFHLLVAVTCCIAMLAKNDHKNDASYVFTDIDAASGWHPVGWSFLFGFLSVSWTMTDYDATAHIAEEIQDPEHKAPWAIFVAMACVYVLGFLFNIVLCFCMGSPSAILASPMEQPVAQIFYDSLGKAGGIVYTVCAFILLQFICFTALQALARTVFAFSRDRLLPFSSVWIRINRFTGTPLYAVWFSVFWCIAINLIGLGSYAAIEGVFNITSIALDWSYVIPIICKLMFNQFEPGPWHMGKFSVAVNVWSVLWTAFVSVIFFFPTTRPVVPDNMNYAIVYMAFILLCAIVYWYIRGKKFYVGPIKEVVIEGHGNDSDGVVMSSPAESFNKEREASRFYSACLVTSFKVKIADDI</sequence>
<reference evidence="7 8" key="1">
    <citation type="submission" date="2019-06" db="EMBL/GenBank/DDBJ databases">
        <title>Wine fermentation using esterase from Monascus purpureus.</title>
        <authorList>
            <person name="Geng C."/>
            <person name="Zhang Y."/>
        </authorList>
    </citation>
    <scope>NUCLEOTIDE SEQUENCE [LARGE SCALE GENOMIC DNA]</scope>
    <source>
        <strain evidence="7">HQ1</strain>
    </source>
</reference>
<feature type="transmembrane region" description="Helical" evidence="6">
    <location>
        <begin position="134"/>
        <end position="157"/>
    </location>
</feature>
<feature type="transmembrane region" description="Helical" evidence="6">
    <location>
        <begin position="396"/>
        <end position="419"/>
    </location>
</feature>
<feature type="transmembrane region" description="Helical" evidence="6">
    <location>
        <begin position="250"/>
        <end position="270"/>
    </location>
</feature>
<dbReference type="GO" id="GO:0022857">
    <property type="term" value="F:transmembrane transporter activity"/>
    <property type="evidence" value="ECO:0007669"/>
    <property type="project" value="InterPro"/>
</dbReference>
<dbReference type="Proteomes" id="UP000319663">
    <property type="component" value="Unassembled WGS sequence"/>
</dbReference>
<keyword evidence="4 6" id="KW-1133">Transmembrane helix</keyword>
<feature type="transmembrane region" description="Helical" evidence="6">
    <location>
        <begin position="62"/>
        <end position="84"/>
    </location>
</feature>
<evidence type="ECO:0000256" key="2">
    <source>
        <dbReference type="ARBA" id="ARBA00022448"/>
    </source>
</evidence>
<evidence type="ECO:0008006" key="9">
    <source>
        <dbReference type="Google" id="ProtNLM"/>
    </source>
</evidence>
<feature type="transmembrane region" description="Helical" evidence="6">
    <location>
        <begin position="425"/>
        <end position="444"/>
    </location>
</feature>
<feature type="transmembrane region" description="Helical" evidence="6">
    <location>
        <begin position="90"/>
        <end position="113"/>
    </location>
</feature>
<evidence type="ECO:0000313" key="7">
    <source>
        <dbReference type="EMBL" id="TQB75454.1"/>
    </source>
</evidence>
<feature type="transmembrane region" description="Helical" evidence="6">
    <location>
        <begin position="291"/>
        <end position="324"/>
    </location>
</feature>
<dbReference type="GO" id="GO:0016020">
    <property type="term" value="C:membrane"/>
    <property type="evidence" value="ECO:0007669"/>
    <property type="project" value="UniProtKB-SubCell"/>
</dbReference>
<dbReference type="EMBL" id="VIFY01000019">
    <property type="protein sequence ID" value="TQB75454.1"/>
    <property type="molecule type" value="Genomic_DNA"/>
</dbReference>
<name>A0A507QZH1_MONPU</name>
<dbReference type="STRING" id="5098.A0A507QZH1"/>
<keyword evidence="3 6" id="KW-0812">Transmembrane</keyword>
<gene>
    <name evidence="7" type="ORF">MPDQ_002747</name>
</gene>
<accession>A0A507QZH1</accession>
<keyword evidence="2" id="KW-0813">Transport</keyword>
<feature type="transmembrane region" description="Helical" evidence="6">
    <location>
        <begin position="344"/>
        <end position="366"/>
    </location>
</feature>
<protein>
    <recommendedName>
        <fullName evidence="9">GABA-specific high-affinity permease</fullName>
    </recommendedName>
</protein>
<feature type="transmembrane region" description="Helical" evidence="6">
    <location>
        <begin position="490"/>
        <end position="509"/>
    </location>
</feature>
<comment type="caution">
    <text evidence="7">The sequence shown here is derived from an EMBL/GenBank/DDBJ whole genome shotgun (WGS) entry which is preliminary data.</text>
</comment>
<feature type="transmembrane region" description="Helical" evidence="6">
    <location>
        <begin position="456"/>
        <end position="478"/>
    </location>
</feature>
<evidence type="ECO:0000256" key="4">
    <source>
        <dbReference type="ARBA" id="ARBA00022989"/>
    </source>
</evidence>
<feature type="transmembrane region" description="Helical" evidence="6">
    <location>
        <begin position="213"/>
        <end position="230"/>
    </location>
</feature>
<dbReference type="OrthoDB" id="10054429at2759"/>
<dbReference type="Gene3D" id="1.20.1740.10">
    <property type="entry name" value="Amino acid/polyamine transporter I"/>
    <property type="match status" value="1"/>
</dbReference>
<evidence type="ECO:0000313" key="8">
    <source>
        <dbReference type="Proteomes" id="UP000319663"/>
    </source>
</evidence>
<dbReference type="PANTHER" id="PTHR45649">
    <property type="entry name" value="AMINO-ACID PERMEASE BAT1"/>
    <property type="match status" value="1"/>
</dbReference>
<dbReference type="Pfam" id="PF13520">
    <property type="entry name" value="AA_permease_2"/>
    <property type="match status" value="1"/>
</dbReference>
<evidence type="ECO:0000256" key="5">
    <source>
        <dbReference type="ARBA" id="ARBA00023136"/>
    </source>
</evidence>
<proteinExistence type="predicted"/>